<accession>A0A7J8GQN9</accession>
<gene>
    <name evidence="2" type="ORF">HJG59_011276</name>
</gene>
<comment type="caution">
    <text evidence="2">The sequence shown here is derived from an EMBL/GenBank/DDBJ whole genome shotgun (WGS) entry which is preliminary data.</text>
</comment>
<evidence type="ECO:0000313" key="3">
    <source>
        <dbReference type="Proteomes" id="UP000550707"/>
    </source>
</evidence>
<organism evidence="2 3">
    <name type="scientific">Molossus molossus</name>
    <name type="common">Pallas' mastiff bat</name>
    <name type="synonym">Vespertilio molossus</name>
    <dbReference type="NCBI Taxonomy" id="27622"/>
    <lineage>
        <taxon>Eukaryota</taxon>
        <taxon>Metazoa</taxon>
        <taxon>Chordata</taxon>
        <taxon>Craniata</taxon>
        <taxon>Vertebrata</taxon>
        <taxon>Euteleostomi</taxon>
        <taxon>Mammalia</taxon>
        <taxon>Eutheria</taxon>
        <taxon>Laurasiatheria</taxon>
        <taxon>Chiroptera</taxon>
        <taxon>Yangochiroptera</taxon>
        <taxon>Molossidae</taxon>
        <taxon>Molossus</taxon>
    </lineage>
</organism>
<dbReference type="Proteomes" id="UP000550707">
    <property type="component" value="Unassembled WGS sequence"/>
</dbReference>
<reference evidence="2 3" key="1">
    <citation type="journal article" date="2020" name="Nature">
        <title>Six reference-quality genomes reveal evolution of bat adaptations.</title>
        <authorList>
            <person name="Jebb D."/>
            <person name="Huang Z."/>
            <person name="Pippel M."/>
            <person name="Hughes G.M."/>
            <person name="Lavrichenko K."/>
            <person name="Devanna P."/>
            <person name="Winkler S."/>
            <person name="Jermiin L.S."/>
            <person name="Skirmuntt E.C."/>
            <person name="Katzourakis A."/>
            <person name="Burkitt-Gray L."/>
            <person name="Ray D.A."/>
            <person name="Sullivan K.A.M."/>
            <person name="Roscito J.G."/>
            <person name="Kirilenko B.M."/>
            <person name="Davalos L.M."/>
            <person name="Corthals A.P."/>
            <person name="Power M.L."/>
            <person name="Jones G."/>
            <person name="Ransome R.D."/>
            <person name="Dechmann D.K.N."/>
            <person name="Locatelli A.G."/>
            <person name="Puechmaille S.J."/>
            <person name="Fedrigo O."/>
            <person name="Jarvis E.D."/>
            <person name="Hiller M."/>
            <person name="Vernes S.C."/>
            <person name="Myers E.W."/>
            <person name="Teeling E.C."/>
        </authorList>
    </citation>
    <scope>NUCLEOTIDE SEQUENCE [LARGE SCALE GENOMIC DNA]</scope>
    <source>
        <strain evidence="2">MMolMol1</strain>
        <tissue evidence="2">Muscle</tissue>
    </source>
</reference>
<evidence type="ECO:0000256" key="1">
    <source>
        <dbReference type="SAM" id="MobiDB-lite"/>
    </source>
</evidence>
<sequence>MPGLCKVPRTQHRHTKNHQGDRQADGDTKDAVVRAVIELMGYFKTQEYWASCSSHPFLLIPIQGSNHSTTCHHLCYDLHREVKGARVSFTQSWIHLRALGRSQGRSGCTTRRGNATIWSCAVCGPRPQNGMIVTPTSVRIKDGRILGLELLLGVQ</sequence>
<protein>
    <submittedName>
        <fullName evidence="2">Uncharacterized protein</fullName>
    </submittedName>
</protein>
<dbReference type="EMBL" id="JACASF010000008">
    <property type="protein sequence ID" value="KAF6462230.1"/>
    <property type="molecule type" value="Genomic_DNA"/>
</dbReference>
<feature type="compositionally biased region" description="Basic and acidic residues" evidence="1">
    <location>
        <begin position="18"/>
        <end position="27"/>
    </location>
</feature>
<proteinExistence type="predicted"/>
<name>A0A7J8GQN9_MOLMO</name>
<dbReference type="InParanoid" id="A0A7J8GQN9"/>
<keyword evidence="3" id="KW-1185">Reference proteome</keyword>
<feature type="region of interest" description="Disordered" evidence="1">
    <location>
        <begin position="1"/>
        <end position="27"/>
    </location>
</feature>
<dbReference type="AlphaFoldDB" id="A0A7J8GQN9"/>
<evidence type="ECO:0000313" key="2">
    <source>
        <dbReference type="EMBL" id="KAF6462230.1"/>
    </source>
</evidence>